<keyword evidence="5" id="KW-1185">Reference proteome</keyword>
<name>A0A2K2DP63_BRADI</name>
<evidence type="ECO:0000313" key="3">
    <source>
        <dbReference type="EMBL" id="PNT76076.1"/>
    </source>
</evidence>
<reference evidence="3 4" key="1">
    <citation type="journal article" date="2010" name="Nature">
        <title>Genome sequencing and analysis of the model grass Brachypodium distachyon.</title>
        <authorList>
            <consortium name="International Brachypodium Initiative"/>
        </authorList>
    </citation>
    <scope>NUCLEOTIDE SEQUENCE [LARGE SCALE GENOMIC DNA]</scope>
    <source>
        <strain evidence="3 4">Bd21</strain>
    </source>
</reference>
<organism evidence="3">
    <name type="scientific">Brachypodium distachyon</name>
    <name type="common">Purple false brome</name>
    <name type="synonym">Trachynia distachya</name>
    <dbReference type="NCBI Taxonomy" id="15368"/>
    <lineage>
        <taxon>Eukaryota</taxon>
        <taxon>Viridiplantae</taxon>
        <taxon>Streptophyta</taxon>
        <taxon>Embryophyta</taxon>
        <taxon>Tracheophyta</taxon>
        <taxon>Spermatophyta</taxon>
        <taxon>Magnoliopsida</taxon>
        <taxon>Liliopsida</taxon>
        <taxon>Poales</taxon>
        <taxon>Poaceae</taxon>
        <taxon>BOP clade</taxon>
        <taxon>Pooideae</taxon>
        <taxon>Stipodae</taxon>
        <taxon>Brachypodieae</taxon>
        <taxon>Brachypodium</taxon>
    </lineage>
</organism>
<keyword evidence="2" id="KW-0812">Transmembrane</keyword>
<protein>
    <recommendedName>
        <fullName evidence="6">Gibberellin regulated protein</fullName>
    </recommendedName>
</protein>
<evidence type="ECO:0000313" key="4">
    <source>
        <dbReference type="EnsemblPlants" id="PNT76076"/>
    </source>
</evidence>
<keyword evidence="2" id="KW-1133">Transmembrane helix</keyword>
<keyword evidence="2" id="KW-0472">Membrane</keyword>
<dbReference type="Gramene" id="PNT76076">
    <property type="protein sequence ID" value="PNT76076"/>
    <property type="gene ID" value="BRADI_1g43851v3"/>
</dbReference>
<reference evidence="3" key="2">
    <citation type="submission" date="2017-06" db="EMBL/GenBank/DDBJ databases">
        <title>WGS assembly of Brachypodium distachyon.</title>
        <authorList>
            <consortium name="The International Brachypodium Initiative"/>
            <person name="Lucas S."/>
            <person name="Harmon-Smith M."/>
            <person name="Lail K."/>
            <person name="Tice H."/>
            <person name="Grimwood J."/>
            <person name="Bruce D."/>
            <person name="Barry K."/>
            <person name="Shu S."/>
            <person name="Lindquist E."/>
            <person name="Wang M."/>
            <person name="Pitluck S."/>
            <person name="Vogel J.P."/>
            <person name="Garvin D.F."/>
            <person name="Mockler T.C."/>
            <person name="Schmutz J."/>
            <person name="Rokhsar D."/>
            <person name="Bevan M.W."/>
        </authorList>
    </citation>
    <scope>NUCLEOTIDE SEQUENCE</scope>
    <source>
        <strain evidence="3">Bd21</strain>
    </source>
</reference>
<dbReference type="STRING" id="15368.A0A2K2DP63"/>
<proteinExistence type="inferred from homology"/>
<dbReference type="InterPro" id="IPR003854">
    <property type="entry name" value="GASA"/>
</dbReference>
<evidence type="ECO:0000313" key="5">
    <source>
        <dbReference type="Proteomes" id="UP000008810"/>
    </source>
</evidence>
<comment type="similarity">
    <text evidence="1">Belongs to the GASA family.</text>
</comment>
<dbReference type="OrthoDB" id="1886938at2759"/>
<evidence type="ECO:0000256" key="2">
    <source>
        <dbReference type="SAM" id="Phobius"/>
    </source>
</evidence>
<dbReference type="PANTHER" id="PTHR23201">
    <property type="entry name" value="EXTENSIN, PROLINE-RICH PROTEIN"/>
    <property type="match status" value="1"/>
</dbReference>
<dbReference type="AlphaFoldDB" id="A0A2K2DP63"/>
<dbReference type="EMBL" id="CM000880">
    <property type="protein sequence ID" value="PNT76076.1"/>
    <property type="molecule type" value="Genomic_DNA"/>
</dbReference>
<dbReference type="InParanoid" id="A0A2K2DP63"/>
<evidence type="ECO:0008006" key="6">
    <source>
        <dbReference type="Google" id="ProtNLM"/>
    </source>
</evidence>
<accession>A0A2K2DP63</accession>
<sequence length="164" mass="17448">MPGGETYRPVLSTAHCNNCSPLSHHPPSPSCPTYIPQPIHSFATKISRVPNSHCFPSSSTRGREASNSTEMAKISFLLLALLLIAIAFPVEVMGAGGGGKLKPWQCSSKCSSRCSGTQYKKACLTFCNKCCATCLCVPPGTYGNKGACPCYNNWKTKEGGPKCP</sequence>
<gene>
    <name evidence="3" type="ORF">BRADI_1g43851v3</name>
</gene>
<evidence type="ECO:0000256" key="1">
    <source>
        <dbReference type="ARBA" id="ARBA00010582"/>
    </source>
</evidence>
<reference evidence="4" key="3">
    <citation type="submission" date="2018-08" db="UniProtKB">
        <authorList>
            <consortium name="EnsemblPlants"/>
        </authorList>
    </citation>
    <scope>IDENTIFICATION</scope>
    <source>
        <strain evidence="4">cv. Bd21</strain>
    </source>
</reference>
<feature type="transmembrane region" description="Helical" evidence="2">
    <location>
        <begin position="74"/>
        <end position="92"/>
    </location>
</feature>
<dbReference type="ExpressionAtlas" id="A0A2K2DP63">
    <property type="expression patterns" value="baseline and differential"/>
</dbReference>
<dbReference type="Proteomes" id="UP000008810">
    <property type="component" value="Chromosome 1"/>
</dbReference>
<dbReference type="PANTHER" id="PTHR23201:SF70">
    <property type="entry name" value="GIBBERELLIN-STIMULATED PROTEIN"/>
    <property type="match status" value="1"/>
</dbReference>
<dbReference type="Pfam" id="PF02704">
    <property type="entry name" value="GASA"/>
    <property type="match status" value="1"/>
</dbReference>
<dbReference type="EnsemblPlants" id="PNT76076">
    <property type="protein sequence ID" value="PNT76076"/>
    <property type="gene ID" value="BRADI_1g43851v3"/>
</dbReference>